<dbReference type="Proteomes" id="UP000190367">
    <property type="component" value="Unassembled WGS sequence"/>
</dbReference>
<proteinExistence type="predicted"/>
<dbReference type="Gene3D" id="1.25.40.390">
    <property type="match status" value="1"/>
</dbReference>
<keyword evidence="2" id="KW-1185">Reference proteome</keyword>
<dbReference type="PROSITE" id="PS51257">
    <property type="entry name" value="PROKAR_LIPOPROTEIN"/>
    <property type="match status" value="1"/>
</dbReference>
<dbReference type="Pfam" id="PF12771">
    <property type="entry name" value="SusD-like_2"/>
    <property type="match status" value="1"/>
</dbReference>
<gene>
    <name evidence="1" type="ORF">SAMN04488128_105248</name>
</gene>
<evidence type="ECO:0000313" key="2">
    <source>
        <dbReference type="Proteomes" id="UP000190367"/>
    </source>
</evidence>
<dbReference type="SUPFAM" id="SSF48452">
    <property type="entry name" value="TPR-like"/>
    <property type="match status" value="1"/>
</dbReference>
<dbReference type="STRING" id="634771.SAMN04488128_105248"/>
<dbReference type="AlphaFoldDB" id="A0A1T4TJU0"/>
<dbReference type="InterPro" id="IPR011990">
    <property type="entry name" value="TPR-like_helical_dom_sf"/>
</dbReference>
<dbReference type="OrthoDB" id="9766256at2"/>
<organism evidence="1 2">
    <name type="scientific">Chitinophaga eiseniae</name>
    <dbReference type="NCBI Taxonomy" id="634771"/>
    <lineage>
        <taxon>Bacteria</taxon>
        <taxon>Pseudomonadati</taxon>
        <taxon>Bacteroidota</taxon>
        <taxon>Chitinophagia</taxon>
        <taxon>Chitinophagales</taxon>
        <taxon>Chitinophagaceae</taxon>
        <taxon>Chitinophaga</taxon>
    </lineage>
</organism>
<sequence length="522" mass="57802">MNRTTRNILAACLLPLAITGCKNFDDLRVNPNVSVVGTPKLLLTGLQMDMIGGQGSARSGFSSGSDLSGDMSNSPWNYTHMSNQFLVLGHDYYGSQDYAWDDGASYYGSLRNAAQLDLEAAKQGPELAAPYYAVNKFIRTFFFLSMTSQMGDIPMSEAIKGATDGIYAPRYDTQKDVFLQCFKWLEEANDSLAAISQRNAKATVDGDIFYAGNLLKWRKAINTCYLRELMNLSIKANDASLDLKGRFNRIISNPAKYPLILDNTDNLQLNYNASQKSNNYPLYPMEVGVLSAKRNALGSTYINILDSLRDPRVFIVAAPADSLPEVPGNPFARYKGANTGDRQDQIYIDINKGQYSTFNINYWLSSPAGVPNIQLGASETHFLIAEAINRGWIGGDAAQHYKDGITASMKFYGVSDADIATFLAQPAMQYAGNNDAGLKQLLTQKYVAFFNNAGWQAYYNHRRTGVPVFSVGPSNQNGGKIPTRFIYPQSEYQNNKANLQEALKRQFGGSDTRNDVMWMLKP</sequence>
<dbReference type="RefSeq" id="WP_078672056.1">
    <property type="nucleotide sequence ID" value="NZ_FUWZ01000005.1"/>
</dbReference>
<dbReference type="InterPro" id="IPR041662">
    <property type="entry name" value="SusD-like_2"/>
</dbReference>
<dbReference type="EMBL" id="FUWZ01000005">
    <property type="protein sequence ID" value="SKA40712.1"/>
    <property type="molecule type" value="Genomic_DNA"/>
</dbReference>
<evidence type="ECO:0000313" key="1">
    <source>
        <dbReference type="EMBL" id="SKA40712.1"/>
    </source>
</evidence>
<reference evidence="2" key="1">
    <citation type="submission" date="2017-02" db="EMBL/GenBank/DDBJ databases">
        <authorList>
            <person name="Varghese N."/>
            <person name="Submissions S."/>
        </authorList>
    </citation>
    <scope>NUCLEOTIDE SEQUENCE [LARGE SCALE GENOMIC DNA]</scope>
    <source>
        <strain evidence="2">DSM 22224</strain>
    </source>
</reference>
<protein>
    <submittedName>
        <fullName evidence="1">Starch-binding associating with outer membrane</fullName>
    </submittedName>
</protein>
<accession>A0A1T4TJU0</accession>
<name>A0A1T4TJU0_9BACT</name>